<comment type="similarity">
    <text evidence="1">Belongs to the AB hydrolase superfamily. AB hydrolase 4 family.</text>
</comment>
<proteinExistence type="inferred from homology"/>
<dbReference type="GO" id="GO:0047372">
    <property type="term" value="F:monoacylglycerol lipase activity"/>
    <property type="evidence" value="ECO:0007669"/>
    <property type="project" value="TreeGrafter"/>
</dbReference>
<dbReference type="PANTHER" id="PTHR10794:SF63">
    <property type="entry name" value="ALPHA_BETA HYDROLASE 1, ISOFORM A"/>
    <property type="match status" value="1"/>
</dbReference>
<evidence type="ECO:0000313" key="5">
    <source>
        <dbReference type="Proteomes" id="UP000241890"/>
    </source>
</evidence>
<evidence type="ECO:0000259" key="3">
    <source>
        <dbReference type="Pfam" id="PF12146"/>
    </source>
</evidence>
<dbReference type="OrthoDB" id="5954035at2759"/>
<organism evidence="4 5">
    <name type="scientific">Hondaea fermentalgiana</name>
    <dbReference type="NCBI Taxonomy" id="2315210"/>
    <lineage>
        <taxon>Eukaryota</taxon>
        <taxon>Sar</taxon>
        <taxon>Stramenopiles</taxon>
        <taxon>Bigyra</taxon>
        <taxon>Labyrinthulomycetes</taxon>
        <taxon>Thraustochytrida</taxon>
        <taxon>Thraustochytriidae</taxon>
        <taxon>Hondaea</taxon>
    </lineage>
</organism>
<feature type="domain" description="Serine aminopeptidase S33" evidence="3">
    <location>
        <begin position="211"/>
        <end position="438"/>
    </location>
</feature>
<dbReference type="InterPro" id="IPR022742">
    <property type="entry name" value="Hydrolase_4"/>
</dbReference>
<accession>A0A2R5GT58</accession>
<evidence type="ECO:0000313" key="4">
    <source>
        <dbReference type="EMBL" id="GBG31064.1"/>
    </source>
</evidence>
<dbReference type="PANTHER" id="PTHR10794">
    <property type="entry name" value="ABHYDROLASE DOMAIN-CONTAINING PROTEIN"/>
    <property type="match status" value="1"/>
</dbReference>
<feature type="signal peptide" evidence="2">
    <location>
        <begin position="1"/>
        <end position="16"/>
    </location>
</feature>
<name>A0A2R5GT58_9STRA</name>
<keyword evidence="5" id="KW-1185">Reference proteome</keyword>
<feature type="chain" id="PRO_5015307048" evidence="2">
    <location>
        <begin position="17"/>
        <end position="487"/>
    </location>
</feature>
<dbReference type="Pfam" id="PF12146">
    <property type="entry name" value="Hydrolase_4"/>
    <property type="match status" value="1"/>
</dbReference>
<gene>
    <name evidence="4" type="ORF">FCC1311_072852</name>
</gene>
<keyword evidence="2" id="KW-0732">Signal</keyword>
<dbReference type="AlphaFoldDB" id="A0A2R5GT58"/>
<protein>
    <submittedName>
        <fullName evidence="4">Monoacylglycerol lipase ABHD2</fullName>
    </submittedName>
</protein>
<sequence length="487" mass="53052">MLAVVVLAVCVDAALRRRTSKAWRDARGAGGAAEGAALFAEEEGLGRGAGDAPAASSAAGRSRAHSRNAFSPRSYLGRLGKLLGDDEISHRRVGLAVATSAAGLAAARAASRKFEHVPYADEMTAAGNRVSYYRSANNQRVADALRSLEAYATPTFYNKHLMTGAPILRIDDDDLLFQRHVLSARLDGHLVEVAADTLASPRASLDSPSFIVVPGFGGSSEKNLYRILAKSIAERFNAHVHILHERGEGGVPLRSHKLHKMDTRMLEALIEKVRADRGMQVPLFGLGLSQGGSLLLKYIQGFAAPGSPPCPFAAVMTVGCTFQYQVGLQLMEVNGLVGRCYSYILAKMHIDILRRNKEVLDNLDNVDIGEIATCSNLSDLDRKLANPVYGHHSVVAYHDSFNLVEQAHNINIPVLCLHSEDDPLFSDDTHRIQRAAARCSDRIVFFSVPRGGHLSFCERGTRSTYVTRVADRFFKTLLQQQRPVDGQ</sequence>
<dbReference type="GO" id="GO:0034338">
    <property type="term" value="F:short-chain carboxylesterase activity"/>
    <property type="evidence" value="ECO:0007669"/>
    <property type="project" value="TreeGrafter"/>
</dbReference>
<dbReference type="Gene3D" id="3.40.50.1820">
    <property type="entry name" value="alpha/beta hydrolase"/>
    <property type="match status" value="1"/>
</dbReference>
<dbReference type="InterPro" id="IPR029058">
    <property type="entry name" value="AB_hydrolase_fold"/>
</dbReference>
<comment type="caution">
    <text evidence="4">The sequence shown here is derived from an EMBL/GenBank/DDBJ whole genome shotgun (WGS) entry which is preliminary data.</text>
</comment>
<dbReference type="SUPFAM" id="SSF53474">
    <property type="entry name" value="alpha/beta-Hydrolases"/>
    <property type="match status" value="1"/>
</dbReference>
<dbReference type="EMBL" id="BEYU01000089">
    <property type="protein sequence ID" value="GBG31064.1"/>
    <property type="molecule type" value="Genomic_DNA"/>
</dbReference>
<dbReference type="Proteomes" id="UP000241890">
    <property type="component" value="Unassembled WGS sequence"/>
</dbReference>
<reference evidence="4 5" key="1">
    <citation type="submission" date="2017-12" db="EMBL/GenBank/DDBJ databases">
        <title>Sequencing, de novo assembly and annotation of complete genome of a new Thraustochytrid species, strain FCC1311.</title>
        <authorList>
            <person name="Sedici K."/>
            <person name="Godart F."/>
            <person name="Aiese Cigliano R."/>
            <person name="Sanseverino W."/>
            <person name="Barakat M."/>
            <person name="Ortet P."/>
            <person name="Marechal E."/>
            <person name="Cagnac O."/>
            <person name="Amato A."/>
        </authorList>
    </citation>
    <scope>NUCLEOTIDE SEQUENCE [LARGE SCALE GENOMIC DNA]</scope>
</reference>
<evidence type="ECO:0000256" key="1">
    <source>
        <dbReference type="ARBA" id="ARBA00010884"/>
    </source>
</evidence>
<dbReference type="InterPro" id="IPR050960">
    <property type="entry name" value="AB_hydrolase_4_sf"/>
</dbReference>
<evidence type="ECO:0000256" key="2">
    <source>
        <dbReference type="SAM" id="SignalP"/>
    </source>
</evidence>
<dbReference type="InParanoid" id="A0A2R5GT58"/>